<keyword evidence="3" id="KW-1185">Reference proteome</keyword>
<comment type="caution">
    <text evidence="2">The sequence shown here is derived from an EMBL/GenBank/DDBJ whole genome shotgun (WGS) entry which is preliminary data.</text>
</comment>
<proteinExistence type="predicted"/>
<accession>A0A7W9LZD6</accession>
<reference evidence="2 3" key="1">
    <citation type="submission" date="2020-08" db="EMBL/GenBank/DDBJ databases">
        <title>Sequencing the genomes of 1000 actinobacteria strains.</title>
        <authorList>
            <person name="Klenk H.-P."/>
        </authorList>
    </citation>
    <scope>NUCLEOTIDE SEQUENCE [LARGE SCALE GENOMIC DNA]</scope>
    <source>
        <strain evidence="2 3">DSM 45486</strain>
    </source>
</reference>
<dbReference type="Proteomes" id="UP000552097">
    <property type="component" value="Unassembled WGS sequence"/>
</dbReference>
<dbReference type="Pfam" id="PF19873">
    <property type="entry name" value="DUF6346"/>
    <property type="match status" value="1"/>
</dbReference>
<gene>
    <name evidence="2" type="ORF">F4560_001366</name>
</gene>
<keyword evidence="1" id="KW-1133">Transmembrane helix</keyword>
<name>A0A7W9LZD6_9PSEU</name>
<dbReference type="AlphaFoldDB" id="A0A7W9LZD6"/>
<keyword evidence="1" id="KW-0472">Membrane</keyword>
<dbReference type="InterPro" id="IPR045927">
    <property type="entry name" value="DUF6346"/>
</dbReference>
<feature type="transmembrane region" description="Helical" evidence="1">
    <location>
        <begin position="123"/>
        <end position="149"/>
    </location>
</feature>
<evidence type="ECO:0000313" key="2">
    <source>
        <dbReference type="EMBL" id="MBB5801598.1"/>
    </source>
</evidence>
<sequence>MKAVAGLIAVAVWATAIMLGLTGMTHYQPQAATVDISDRGTARVADCAEEGPIGGLGVGYWWTCRADVTWDGGARERVTAQPGQFTPDDRDRDVPVVQRTVLGNKGGGPGTPKVYRADFEPSAVLGVGSLLAGIGLGGLLALIIFGAALSRSKARRTGK</sequence>
<protein>
    <submittedName>
        <fullName evidence="2">Uncharacterized protein</fullName>
    </submittedName>
</protein>
<evidence type="ECO:0000256" key="1">
    <source>
        <dbReference type="SAM" id="Phobius"/>
    </source>
</evidence>
<organism evidence="2 3">
    <name type="scientific">Saccharothrix ecbatanensis</name>
    <dbReference type="NCBI Taxonomy" id="1105145"/>
    <lineage>
        <taxon>Bacteria</taxon>
        <taxon>Bacillati</taxon>
        <taxon>Actinomycetota</taxon>
        <taxon>Actinomycetes</taxon>
        <taxon>Pseudonocardiales</taxon>
        <taxon>Pseudonocardiaceae</taxon>
        <taxon>Saccharothrix</taxon>
    </lineage>
</organism>
<keyword evidence="1" id="KW-0812">Transmembrane</keyword>
<dbReference type="RefSeq" id="WP_184917633.1">
    <property type="nucleotide sequence ID" value="NZ_JACHMO010000001.1"/>
</dbReference>
<evidence type="ECO:0000313" key="3">
    <source>
        <dbReference type="Proteomes" id="UP000552097"/>
    </source>
</evidence>
<dbReference type="EMBL" id="JACHMO010000001">
    <property type="protein sequence ID" value="MBB5801598.1"/>
    <property type="molecule type" value="Genomic_DNA"/>
</dbReference>